<feature type="domain" description="DUF4456" evidence="2">
    <location>
        <begin position="744"/>
        <end position="947"/>
    </location>
</feature>
<accession>A0A8J6KE54</accession>
<dbReference type="OrthoDB" id="431588at2759"/>
<evidence type="ECO:0000313" key="4">
    <source>
        <dbReference type="Proteomes" id="UP000770717"/>
    </source>
</evidence>
<feature type="region of interest" description="Disordered" evidence="1">
    <location>
        <begin position="137"/>
        <end position="184"/>
    </location>
</feature>
<feature type="region of interest" description="Disordered" evidence="1">
    <location>
        <begin position="39"/>
        <end position="91"/>
    </location>
</feature>
<evidence type="ECO:0000259" key="2">
    <source>
        <dbReference type="Pfam" id="PF14644"/>
    </source>
</evidence>
<evidence type="ECO:0000256" key="1">
    <source>
        <dbReference type="SAM" id="MobiDB-lite"/>
    </source>
</evidence>
<feature type="compositionally biased region" description="Basic and acidic residues" evidence="1">
    <location>
        <begin position="48"/>
        <end position="74"/>
    </location>
</feature>
<reference evidence="3" key="1">
    <citation type="thesis" date="2020" institute="ProQuest LLC" country="789 East Eisenhower Parkway, Ann Arbor, MI, USA">
        <title>Comparative Genomics and Chromosome Evolution.</title>
        <authorList>
            <person name="Mudd A.B."/>
        </authorList>
    </citation>
    <scope>NUCLEOTIDE SEQUENCE</scope>
    <source>
        <strain evidence="3">HN-11 Male</strain>
        <tissue evidence="3">Kidney and liver</tissue>
    </source>
</reference>
<dbReference type="Proteomes" id="UP000770717">
    <property type="component" value="Unassembled WGS sequence"/>
</dbReference>
<feature type="compositionally biased region" description="Basic and acidic residues" evidence="1">
    <location>
        <begin position="166"/>
        <end position="177"/>
    </location>
</feature>
<feature type="compositionally biased region" description="Pro residues" evidence="1">
    <location>
        <begin position="667"/>
        <end position="676"/>
    </location>
</feature>
<dbReference type="PANTHER" id="PTHR21444:SF14">
    <property type="entry name" value="COILED-COIL DOMAIN-CONTAINING PROTEIN 180"/>
    <property type="match status" value="1"/>
</dbReference>
<feature type="region of interest" description="Disordered" evidence="1">
    <location>
        <begin position="649"/>
        <end position="698"/>
    </location>
</feature>
<protein>
    <recommendedName>
        <fullName evidence="2">DUF4456 domain-containing protein</fullName>
    </recommendedName>
</protein>
<dbReference type="Pfam" id="PF14644">
    <property type="entry name" value="DUF4456"/>
    <property type="match status" value="1"/>
</dbReference>
<name>A0A8J6KE54_ELECQ</name>
<dbReference type="AlphaFoldDB" id="A0A8J6KE54"/>
<dbReference type="InterPro" id="IPR027914">
    <property type="entry name" value="DUF4456"/>
</dbReference>
<sequence length="968" mass="110630">MHRRSSPMVHRGLCAVHCRFQPPDWLELAHVMGRSYEDQLSGTSGPIHQEEDRTAQERLKKQEDIRIRRIHGDGDASNGADPISDDPIETSYEDIPMEKPVESSHPTDTVQHSRDHSAEDADVNILQIFKRETTEDGDVGNTIVTHTEDSSQLNHEDTAEDTPISEPRDQLVSERKATAQNKNRATVGETPVICESFTTSRQNIYTVLNKKDTQPKSSVEHQHDSVFFTEAVTEDEGILNLDHIVLPDEMIVELKKSLRLRFFEHLEGWFDETVSNSHSIVLAKKEELKSELDLRCHLHQPRGQRIKMDIHNVRAAELRLHSKRVDRHCEGVNEALGNLKEESVLLIEKMKNDTQNFRGKISDMENTFLNTRKSDKLVTLSNSLPSILDNHTSRVQMAMRNYRQHVEEMLGKLCDTNSEFIKSFRLFSEGGNFSPDEIEILRKRLHNASASIASFEGSIMVDLEGLESQCLEQATEVVKKFEDKFQYITTDMIFLENIQQLLTNLQVKIKALVATSNSQSQQINSHLEQLQMKTDACAYPNIDKELVSSQELYAFMKTVMEEVIKRSRYLSCLLDPNSILQEPPLQGPIATASRADVTSRKDEKPTFGTPDSLLNPSRIGKLALDDAAVGVIKDIMKNQRKYAEIHQAQEEGNAGQSTGAVSNHSPPIAPHPPLPPSSGNKKKAGSTERENVPVKFTSPSLRKLVKPTRFDKKYQVFGTKKEESDNFKGLLTSILWESNDQLLYLAEEFYKKKERRPITRPDLLQETFEDCADTLVIKLQSYEKQALEYHNNCVLELREQLEQLEKLMSHVPPLTIRSLREEHFIFMQNSIDSTRQLFVKEIKQGNQTKKEMKNLLRPSLGHPDNWHSLEQICQQEEKRQMEEKIGIDRHTQHLKEFVLESIQHFITSLASLAEHTLLELDEALTVDDVLPAKTEVPKEKLSTLIRRKQAGRPLEDKECHNLIERGCR</sequence>
<dbReference type="PANTHER" id="PTHR21444">
    <property type="entry name" value="COILED-COIL DOMAIN-CONTAINING PROTEIN 180"/>
    <property type="match status" value="1"/>
</dbReference>
<evidence type="ECO:0000313" key="3">
    <source>
        <dbReference type="EMBL" id="KAG9490608.1"/>
    </source>
</evidence>
<feature type="compositionally biased region" description="Basic and acidic residues" evidence="1">
    <location>
        <begin position="146"/>
        <end position="157"/>
    </location>
</feature>
<gene>
    <name evidence="3" type="ORF">GDO78_006106</name>
</gene>
<comment type="caution">
    <text evidence="3">The sequence shown here is derived from an EMBL/GenBank/DDBJ whole genome shotgun (WGS) entry which is preliminary data.</text>
</comment>
<dbReference type="EMBL" id="WNTK01000002">
    <property type="protein sequence ID" value="KAG9490608.1"/>
    <property type="molecule type" value="Genomic_DNA"/>
</dbReference>
<feature type="region of interest" description="Disordered" evidence="1">
    <location>
        <begin position="583"/>
        <end position="615"/>
    </location>
</feature>
<organism evidence="3 4">
    <name type="scientific">Eleutherodactylus coqui</name>
    <name type="common">Puerto Rican coqui</name>
    <dbReference type="NCBI Taxonomy" id="57060"/>
    <lineage>
        <taxon>Eukaryota</taxon>
        <taxon>Metazoa</taxon>
        <taxon>Chordata</taxon>
        <taxon>Craniata</taxon>
        <taxon>Vertebrata</taxon>
        <taxon>Euteleostomi</taxon>
        <taxon>Amphibia</taxon>
        <taxon>Batrachia</taxon>
        <taxon>Anura</taxon>
        <taxon>Neobatrachia</taxon>
        <taxon>Hyloidea</taxon>
        <taxon>Eleutherodactylidae</taxon>
        <taxon>Eleutherodactylinae</taxon>
        <taxon>Eleutherodactylus</taxon>
        <taxon>Eleutherodactylus</taxon>
    </lineage>
</organism>
<proteinExistence type="predicted"/>
<keyword evidence="4" id="KW-1185">Reference proteome</keyword>